<dbReference type="EMBL" id="CAEZUK010000038">
    <property type="protein sequence ID" value="CAB4594923.1"/>
    <property type="molecule type" value="Genomic_DNA"/>
</dbReference>
<proteinExistence type="predicted"/>
<accession>A0A6J6G6F1</accession>
<dbReference type="AlphaFoldDB" id="A0A6J6G6F1"/>
<protein>
    <submittedName>
        <fullName evidence="2">Unannotated protein</fullName>
    </submittedName>
</protein>
<evidence type="ECO:0000313" key="2">
    <source>
        <dbReference type="EMBL" id="CAB4594923.1"/>
    </source>
</evidence>
<evidence type="ECO:0000313" key="3">
    <source>
        <dbReference type="EMBL" id="CAB4622083.1"/>
    </source>
</evidence>
<organism evidence="2">
    <name type="scientific">freshwater metagenome</name>
    <dbReference type="NCBI Taxonomy" id="449393"/>
    <lineage>
        <taxon>unclassified sequences</taxon>
        <taxon>metagenomes</taxon>
        <taxon>ecological metagenomes</taxon>
    </lineage>
</organism>
<dbReference type="EMBL" id="CAEZVL010000005">
    <property type="protein sequence ID" value="CAB4622083.1"/>
    <property type="molecule type" value="Genomic_DNA"/>
</dbReference>
<dbReference type="EMBL" id="CAFBNZ010000008">
    <property type="protein sequence ID" value="CAB4966688.1"/>
    <property type="molecule type" value="Genomic_DNA"/>
</dbReference>
<evidence type="ECO:0000313" key="4">
    <source>
        <dbReference type="EMBL" id="CAB4966688.1"/>
    </source>
</evidence>
<evidence type="ECO:0000313" key="1">
    <source>
        <dbReference type="EMBL" id="CAB4544163.1"/>
    </source>
</evidence>
<gene>
    <name evidence="1" type="ORF">UFOPK1421_00837</name>
    <name evidence="2" type="ORF">UFOPK1820_00359</name>
    <name evidence="3" type="ORF">UFOPK1960_00084</name>
    <name evidence="4" type="ORF">UFOPK3889_00097</name>
</gene>
<dbReference type="EMBL" id="CAEZSL010000079">
    <property type="protein sequence ID" value="CAB4544163.1"/>
    <property type="molecule type" value="Genomic_DNA"/>
</dbReference>
<name>A0A6J6G6F1_9ZZZZ</name>
<reference evidence="2" key="1">
    <citation type="submission" date="2020-05" db="EMBL/GenBank/DDBJ databases">
        <authorList>
            <person name="Chiriac C."/>
            <person name="Salcher M."/>
            <person name="Ghai R."/>
            <person name="Kavagutti S V."/>
        </authorList>
    </citation>
    <scope>NUCLEOTIDE SEQUENCE</scope>
</reference>
<sequence>MRVVLIIVILICLVIFGFLATSRRTPISDDSVDDFNKHLDALSPETRKFKTEPTKKIELEDSSDGT</sequence>